<dbReference type="OrthoDB" id="7054989at2"/>
<reference evidence="2 3" key="1">
    <citation type="journal article" date="2012" name="J. Bacteriol.">
        <title>Genome Sequence of Idiomarina xiamenensis Type Strain 10-D-4.</title>
        <authorList>
            <person name="Lai Q."/>
            <person name="Wang L."/>
            <person name="Wang W."/>
            <person name="Shao Z."/>
        </authorList>
    </citation>
    <scope>NUCLEOTIDE SEQUENCE [LARGE SCALE GENOMIC DNA]</scope>
    <source>
        <strain evidence="2 3">10-D-4</strain>
    </source>
</reference>
<dbReference type="RefSeq" id="WP_008489048.1">
    <property type="nucleotide sequence ID" value="NZ_AMRG01000010.1"/>
</dbReference>
<evidence type="ECO:0000313" key="2">
    <source>
        <dbReference type="EMBL" id="EKE82952.1"/>
    </source>
</evidence>
<dbReference type="EMBL" id="AMRG01000010">
    <property type="protein sequence ID" value="EKE82952.1"/>
    <property type="molecule type" value="Genomic_DNA"/>
</dbReference>
<dbReference type="eggNOG" id="ENOG5032WYJ">
    <property type="taxonomic scope" value="Bacteria"/>
</dbReference>
<evidence type="ECO:0000313" key="3">
    <source>
        <dbReference type="Proteomes" id="UP000014115"/>
    </source>
</evidence>
<dbReference type="AlphaFoldDB" id="K2K8Q9"/>
<feature type="signal peptide" evidence="1">
    <location>
        <begin position="1"/>
        <end position="21"/>
    </location>
</feature>
<dbReference type="STRING" id="740709.A10D4_08934"/>
<feature type="chain" id="PRO_5003859605" evidence="1">
    <location>
        <begin position="22"/>
        <end position="332"/>
    </location>
</feature>
<gene>
    <name evidence="2" type="ORF">A10D4_08934</name>
</gene>
<accession>K2K8Q9</accession>
<name>K2K8Q9_9GAMM</name>
<organism evidence="2 3">
    <name type="scientific">Idiomarina xiamenensis 10-D-4</name>
    <dbReference type="NCBI Taxonomy" id="740709"/>
    <lineage>
        <taxon>Bacteria</taxon>
        <taxon>Pseudomonadati</taxon>
        <taxon>Pseudomonadota</taxon>
        <taxon>Gammaproteobacteria</taxon>
        <taxon>Alteromonadales</taxon>
        <taxon>Idiomarinaceae</taxon>
        <taxon>Idiomarina</taxon>
    </lineage>
</organism>
<keyword evidence="3" id="KW-1185">Reference proteome</keyword>
<comment type="caution">
    <text evidence="2">The sequence shown here is derived from an EMBL/GenBank/DDBJ whole genome shotgun (WGS) entry which is preliminary data.</text>
</comment>
<sequence length="332" mass="38787">MDHRSLAGCMFGLLTITSAVAAEPAQQKATDNQQQQEKDGDQAWLDDFRSGLNNSVDATARWLDDFFGDKRSFDDSQGSTGRLSVAPQWDQYDGFEVDTSLRAKVRLPQAEQRFSAFFGSDGEDDLRGPSSARRSVVRSSRDDDWLLGFGFDPYLHDGNPVSFSVGVRGGIHLDPYTRARYRFDLPFNDNHQLRARSDAFWRDSDGFGVEQYIDIEQQFSSLWLGRWSLHGKFAERTKGLEWYNGYTIFYLYDEQRAISSEFWLYGQTDNEAETLNDYGFRVNHRQQLWREWFYIETWAGLHWPRYEFEDHRSAKWMLGIEFELHFGADYYD</sequence>
<evidence type="ECO:0000256" key="1">
    <source>
        <dbReference type="SAM" id="SignalP"/>
    </source>
</evidence>
<proteinExistence type="predicted"/>
<protein>
    <submittedName>
        <fullName evidence="2">Uncharacterized protein</fullName>
    </submittedName>
</protein>
<dbReference type="PATRIC" id="fig|740709.3.peg.1807"/>
<dbReference type="Proteomes" id="UP000014115">
    <property type="component" value="Unassembled WGS sequence"/>
</dbReference>
<keyword evidence="1" id="KW-0732">Signal</keyword>